<comment type="caution">
    <text evidence="2">The sequence shown here is derived from an EMBL/GenBank/DDBJ whole genome shotgun (WGS) entry which is preliminary data.</text>
</comment>
<reference evidence="2 3" key="1">
    <citation type="submission" date="2017-10" db="EMBL/GenBank/DDBJ databases">
        <authorList>
            <person name="Banno H."/>
            <person name="Chua N.-H."/>
        </authorList>
    </citation>
    <scope>NUCLEOTIDE SEQUENCE [LARGE SCALE GENOMIC DNA]</scope>
    <source>
        <strain evidence="2 3">YW11</strain>
    </source>
</reference>
<dbReference type="GO" id="GO:0004479">
    <property type="term" value="F:methionyl-tRNA formyltransferase activity"/>
    <property type="evidence" value="ECO:0007669"/>
    <property type="project" value="TreeGrafter"/>
</dbReference>
<evidence type="ECO:0000313" key="2">
    <source>
        <dbReference type="EMBL" id="PHK94785.1"/>
    </source>
</evidence>
<evidence type="ECO:0000259" key="1">
    <source>
        <dbReference type="Pfam" id="PF00551"/>
    </source>
</evidence>
<name>A0A2C7ABK1_9PROT</name>
<sequence length="275" mass="28367">MRIALLTLESALSAGAVLRLAGAQAGRLVLIGRSLPYRAATGGMAGQMAAHWRRSGPRFLPYLLVNYGLPQALGDLRRALGAGALSRLARRHGIPLLAVEDVNGPAMAAALRAARPDLILSFHFDQILRAETLALAPLGGINVHPSLLPRHRGPVPTIWALGEAPPAFGVTVHRMVPRIDAGAILAQQAVALPPGTTASTAARLLHEAGATLLGPLLAALEAGPGMPGGVPQEPAGPDAPYCPFPSAGALRKMARQGQRTVGWGDLRAALVAPVG</sequence>
<dbReference type="InterPro" id="IPR002376">
    <property type="entry name" value="Formyl_transf_N"/>
</dbReference>
<dbReference type="Gene3D" id="3.40.50.12230">
    <property type="match status" value="1"/>
</dbReference>
<dbReference type="OrthoDB" id="5355061at2"/>
<keyword evidence="3" id="KW-1185">Reference proteome</keyword>
<dbReference type="EMBL" id="PDNU01000019">
    <property type="protein sequence ID" value="PHK94785.1"/>
    <property type="molecule type" value="Genomic_DNA"/>
</dbReference>
<organism evidence="2 3">
    <name type="scientific">Teichococcus rhizosphaerae</name>
    <dbReference type="NCBI Taxonomy" id="1335062"/>
    <lineage>
        <taxon>Bacteria</taxon>
        <taxon>Pseudomonadati</taxon>
        <taxon>Pseudomonadota</taxon>
        <taxon>Alphaproteobacteria</taxon>
        <taxon>Acetobacterales</taxon>
        <taxon>Roseomonadaceae</taxon>
        <taxon>Roseomonas</taxon>
    </lineage>
</organism>
<dbReference type="Proteomes" id="UP000223527">
    <property type="component" value="Unassembled WGS sequence"/>
</dbReference>
<dbReference type="PANTHER" id="PTHR11138">
    <property type="entry name" value="METHIONYL-TRNA FORMYLTRANSFERASE"/>
    <property type="match status" value="1"/>
</dbReference>
<feature type="domain" description="Formyl transferase N-terminal" evidence="1">
    <location>
        <begin position="102"/>
        <end position="211"/>
    </location>
</feature>
<dbReference type="Pfam" id="PF00551">
    <property type="entry name" value="Formyl_trans_N"/>
    <property type="match status" value="1"/>
</dbReference>
<dbReference type="GO" id="GO:0005829">
    <property type="term" value="C:cytosol"/>
    <property type="evidence" value="ECO:0007669"/>
    <property type="project" value="TreeGrafter"/>
</dbReference>
<gene>
    <name evidence="2" type="ORF">CR162_11565</name>
</gene>
<accession>A0A2C7ABK1</accession>
<dbReference type="AlphaFoldDB" id="A0A2C7ABK1"/>
<dbReference type="InterPro" id="IPR036477">
    <property type="entry name" value="Formyl_transf_N_sf"/>
</dbReference>
<dbReference type="PANTHER" id="PTHR11138:SF5">
    <property type="entry name" value="METHIONYL-TRNA FORMYLTRANSFERASE, MITOCHONDRIAL"/>
    <property type="match status" value="1"/>
</dbReference>
<proteinExistence type="predicted"/>
<dbReference type="SUPFAM" id="SSF53328">
    <property type="entry name" value="Formyltransferase"/>
    <property type="match status" value="1"/>
</dbReference>
<dbReference type="RefSeq" id="WP_099095712.1">
    <property type="nucleotide sequence ID" value="NZ_PDNU01000019.1"/>
</dbReference>
<evidence type="ECO:0000313" key="3">
    <source>
        <dbReference type="Proteomes" id="UP000223527"/>
    </source>
</evidence>
<protein>
    <submittedName>
        <fullName evidence="2">Formyl transferase</fullName>
    </submittedName>
</protein>
<keyword evidence="2" id="KW-0808">Transferase</keyword>